<accession>A0A2D0KAP0</accession>
<dbReference type="Proteomes" id="UP000222366">
    <property type="component" value="Unassembled WGS sequence"/>
</dbReference>
<organism evidence="1 2">
    <name type="scientific">Xenorhabdus stockiae</name>
    <dbReference type="NCBI Taxonomy" id="351614"/>
    <lineage>
        <taxon>Bacteria</taxon>
        <taxon>Pseudomonadati</taxon>
        <taxon>Pseudomonadota</taxon>
        <taxon>Gammaproteobacteria</taxon>
        <taxon>Enterobacterales</taxon>
        <taxon>Morganellaceae</taxon>
        <taxon>Xenorhabdus</taxon>
    </lineage>
</organism>
<protein>
    <submittedName>
        <fullName evidence="1">Uncharacterized protein</fullName>
    </submittedName>
</protein>
<evidence type="ECO:0000313" key="1">
    <source>
        <dbReference type="EMBL" id="PHM60516.1"/>
    </source>
</evidence>
<comment type="caution">
    <text evidence="1">The sequence shown here is derived from an EMBL/GenBank/DDBJ whole genome shotgun (WGS) entry which is preliminary data.</text>
</comment>
<gene>
    <name evidence="1" type="ORF">Xsto_03925</name>
</gene>
<dbReference type="EMBL" id="NJAJ01000066">
    <property type="protein sequence ID" value="PHM60516.1"/>
    <property type="molecule type" value="Genomic_DNA"/>
</dbReference>
<proteinExistence type="predicted"/>
<sequence length="61" mass="7045">MIENQIPTAVIEYRVQANQSSFSQSLFRLYCLALQLEKVMDEMQERAKVIRANNTPSPQSK</sequence>
<dbReference type="RefSeq" id="WP_099126141.1">
    <property type="nucleotide sequence ID" value="NZ_CAWNRH010000144.1"/>
</dbReference>
<reference evidence="1 2" key="1">
    <citation type="journal article" date="2017" name="Nat. Microbiol.">
        <title>Natural product diversity associated with the nematode symbionts Photorhabdus and Xenorhabdus.</title>
        <authorList>
            <person name="Tobias N.J."/>
            <person name="Wolff H."/>
            <person name="Djahanschiri B."/>
            <person name="Grundmann F."/>
            <person name="Kronenwerth M."/>
            <person name="Shi Y.M."/>
            <person name="Simonyi S."/>
            <person name="Grun P."/>
            <person name="Shapiro-Ilan D."/>
            <person name="Pidot S.J."/>
            <person name="Stinear T.P."/>
            <person name="Ebersberger I."/>
            <person name="Bode H.B."/>
        </authorList>
    </citation>
    <scope>NUCLEOTIDE SEQUENCE [LARGE SCALE GENOMIC DNA]</scope>
    <source>
        <strain evidence="1 2">DSM 17904</strain>
    </source>
</reference>
<dbReference type="AlphaFoldDB" id="A0A2D0KAP0"/>
<name>A0A2D0KAP0_9GAMM</name>
<keyword evidence="2" id="KW-1185">Reference proteome</keyword>
<evidence type="ECO:0000313" key="2">
    <source>
        <dbReference type="Proteomes" id="UP000222366"/>
    </source>
</evidence>